<dbReference type="PATRIC" id="fig|1423746.3.peg.1350"/>
<dbReference type="AlphaFoldDB" id="A0A0R1PC28"/>
<dbReference type="EMBL" id="AZER01000024">
    <property type="protein sequence ID" value="KRL26187.1"/>
    <property type="molecule type" value="Genomic_DNA"/>
</dbReference>
<protein>
    <submittedName>
        <fullName evidence="4">Galactofuranosyltransferase</fullName>
    </submittedName>
</protein>
<proteinExistence type="predicted"/>
<dbReference type="InterPro" id="IPR058591">
    <property type="entry name" value="Gtf3_N"/>
</dbReference>
<dbReference type="InterPro" id="IPR058592">
    <property type="entry name" value="Gtf3_C"/>
</dbReference>
<organism evidence="4 5">
    <name type="scientific">Limosilactobacillus frumenti DSM 13145</name>
    <dbReference type="NCBI Taxonomy" id="1423746"/>
    <lineage>
        <taxon>Bacteria</taxon>
        <taxon>Bacillati</taxon>
        <taxon>Bacillota</taxon>
        <taxon>Bacilli</taxon>
        <taxon>Lactobacillales</taxon>
        <taxon>Lactobacillaceae</taxon>
        <taxon>Limosilactobacillus</taxon>
    </lineage>
</organism>
<dbReference type="Pfam" id="PF26334">
    <property type="entry name" value="Gtf3_N"/>
    <property type="match status" value="1"/>
</dbReference>
<dbReference type="PIRSF" id="PIRSF007023">
    <property type="entry name" value="UDP-Galf_transf"/>
    <property type="match status" value="1"/>
</dbReference>
<dbReference type="GO" id="GO:0016740">
    <property type="term" value="F:transferase activity"/>
    <property type="evidence" value="ECO:0007669"/>
    <property type="project" value="UniProtKB-KW"/>
</dbReference>
<sequence length="335" mass="38081">MKNNYILSWHDSARNTGGVKAKSDVVYFLSKNGVIPVDTPSDKFGKIITSIFAKQRLSKLNGSLLIQYPSGKNLIRNLWMKAAMSNKKLKVILLVHDLEVLRFHNDNNHLEEKRKEIQFLNQADGLIVLNSKMQGLLSETGITIPMVSLRIWDYDNPQPFNDEFRYNKTICYAGNLTKSMFLKSLNLSNKLHVFGPNANFTLPKSVIYEGEYTPQELPKMMNFNFGLIWDGISTKTCSGSYGQYLRFNDPHKTSLYLSTGLPVIVWKHAAIADFILRNKVGKTVGNLNELDHLLDSISEAEFTNMKKNAITIGRKMRQGFYINSAYSKLKNELGL</sequence>
<reference evidence="4 5" key="1">
    <citation type="journal article" date="2015" name="Genome Announc.">
        <title>Expanding the biotechnology potential of lactobacilli through comparative genomics of 213 strains and associated genera.</title>
        <authorList>
            <person name="Sun Z."/>
            <person name="Harris H.M."/>
            <person name="McCann A."/>
            <person name="Guo C."/>
            <person name="Argimon S."/>
            <person name="Zhang W."/>
            <person name="Yang X."/>
            <person name="Jeffery I.B."/>
            <person name="Cooney J.C."/>
            <person name="Kagawa T.F."/>
            <person name="Liu W."/>
            <person name="Song Y."/>
            <person name="Salvetti E."/>
            <person name="Wrobel A."/>
            <person name="Rasinkangas P."/>
            <person name="Parkhill J."/>
            <person name="Rea M.C."/>
            <person name="O'Sullivan O."/>
            <person name="Ritari J."/>
            <person name="Douillard F.P."/>
            <person name="Paul Ross R."/>
            <person name="Yang R."/>
            <person name="Briner A.E."/>
            <person name="Felis G.E."/>
            <person name="de Vos W.M."/>
            <person name="Barrangou R."/>
            <person name="Klaenhammer T.R."/>
            <person name="Caufield P.W."/>
            <person name="Cui Y."/>
            <person name="Zhang H."/>
            <person name="O'Toole P.W."/>
        </authorList>
    </citation>
    <scope>NUCLEOTIDE SEQUENCE [LARGE SCALE GENOMIC DNA]</scope>
    <source>
        <strain evidence="4 5">DSM 13145</strain>
    </source>
</reference>
<keyword evidence="1 4" id="KW-0808">Transferase</keyword>
<feature type="domain" description="Glucosyltransferase 3-like C-terminal" evidence="3">
    <location>
        <begin position="170"/>
        <end position="327"/>
    </location>
</feature>
<evidence type="ECO:0000259" key="3">
    <source>
        <dbReference type="Pfam" id="PF26337"/>
    </source>
</evidence>
<accession>A0A0R1PC28</accession>
<evidence type="ECO:0000313" key="5">
    <source>
        <dbReference type="Proteomes" id="UP000051445"/>
    </source>
</evidence>
<evidence type="ECO:0000256" key="1">
    <source>
        <dbReference type="ARBA" id="ARBA00022679"/>
    </source>
</evidence>
<dbReference type="RefSeq" id="WP_057752291.1">
    <property type="nucleotide sequence ID" value="NZ_AZER01000024.1"/>
</dbReference>
<evidence type="ECO:0000259" key="2">
    <source>
        <dbReference type="Pfam" id="PF26334"/>
    </source>
</evidence>
<gene>
    <name evidence="4" type="ORF">FD27_GL001325</name>
</gene>
<dbReference type="Gene3D" id="3.40.50.2000">
    <property type="entry name" value="Glycogen Phosphorylase B"/>
    <property type="match status" value="2"/>
</dbReference>
<dbReference type="Proteomes" id="UP000051445">
    <property type="component" value="Unassembled WGS sequence"/>
</dbReference>
<feature type="domain" description="Glucosyltransferase 3-like N-terminal" evidence="2">
    <location>
        <begin position="4"/>
        <end position="151"/>
    </location>
</feature>
<dbReference type="OrthoDB" id="9790931at2"/>
<name>A0A0R1PC28_9LACO</name>
<comment type="caution">
    <text evidence="4">The sequence shown here is derived from an EMBL/GenBank/DDBJ whole genome shotgun (WGS) entry which is preliminary data.</text>
</comment>
<evidence type="ECO:0000313" key="4">
    <source>
        <dbReference type="EMBL" id="KRL26187.1"/>
    </source>
</evidence>
<dbReference type="Pfam" id="PF26337">
    <property type="entry name" value="Gtf3_C"/>
    <property type="match status" value="1"/>
</dbReference>
<dbReference type="STRING" id="1423746.FD27_GL001325"/>
<keyword evidence="5" id="KW-1185">Reference proteome</keyword>